<reference evidence="1 2" key="1">
    <citation type="submission" date="2019-08" db="EMBL/GenBank/DDBJ databases">
        <authorList>
            <person name="Seo M.-J."/>
        </authorList>
    </citation>
    <scope>NUCLEOTIDE SEQUENCE [LARGE SCALE GENOMIC DNA]</scope>
    <source>
        <strain evidence="1 2">KIGAM108</strain>
    </source>
</reference>
<organism evidence="1 2">
    <name type="scientific">Hymenobacter lutimineralis</name>
    <dbReference type="NCBI Taxonomy" id="2606448"/>
    <lineage>
        <taxon>Bacteria</taxon>
        <taxon>Pseudomonadati</taxon>
        <taxon>Bacteroidota</taxon>
        <taxon>Cytophagia</taxon>
        <taxon>Cytophagales</taxon>
        <taxon>Hymenobacteraceae</taxon>
        <taxon>Hymenobacter</taxon>
    </lineage>
</organism>
<dbReference type="Proteomes" id="UP000322791">
    <property type="component" value="Unassembled WGS sequence"/>
</dbReference>
<dbReference type="AlphaFoldDB" id="A0A5D6V0W2"/>
<evidence type="ECO:0000313" key="2">
    <source>
        <dbReference type="Proteomes" id="UP000322791"/>
    </source>
</evidence>
<dbReference type="SUPFAM" id="SSF143422">
    <property type="entry name" value="Transposase IS200-like"/>
    <property type="match status" value="1"/>
</dbReference>
<dbReference type="GO" id="GO:0004803">
    <property type="term" value="F:transposase activity"/>
    <property type="evidence" value="ECO:0007669"/>
    <property type="project" value="InterPro"/>
</dbReference>
<dbReference type="EMBL" id="VTHL01000011">
    <property type="protein sequence ID" value="TYZ08847.1"/>
    <property type="molecule type" value="Genomic_DNA"/>
</dbReference>
<accession>A0A5D6V0W2</accession>
<protein>
    <recommendedName>
        <fullName evidence="3">Transposase IS200-like domain-containing protein</fullName>
    </recommendedName>
</protein>
<proteinExistence type="predicted"/>
<name>A0A5D6V0W2_9BACT</name>
<dbReference type="Gene3D" id="3.30.70.1290">
    <property type="entry name" value="Transposase IS200-like"/>
    <property type="match status" value="1"/>
</dbReference>
<dbReference type="RefSeq" id="WP_149071172.1">
    <property type="nucleotide sequence ID" value="NZ_VTHL01000011.1"/>
</dbReference>
<evidence type="ECO:0008006" key="3">
    <source>
        <dbReference type="Google" id="ProtNLM"/>
    </source>
</evidence>
<gene>
    <name evidence="1" type="ORF">FY528_11570</name>
</gene>
<evidence type="ECO:0000313" key="1">
    <source>
        <dbReference type="EMBL" id="TYZ08847.1"/>
    </source>
</evidence>
<comment type="caution">
    <text evidence="1">The sequence shown here is derived from an EMBL/GenBank/DDBJ whole genome shotgun (WGS) entry which is preliminary data.</text>
</comment>
<sequence length="198" mass="21978">MLPPGETILLTLRLAGSIPARAGRELQQQRIAAQEAARTAATPEAAQATTRRADKRFFADFDALLDAATVGGIYLEKEKIAEAVAGELLMLEEQGLRVPCLVQTTNHVHAVLHLPASSNLSLYKALELLHQRTTAQARRLLRGQLPPEADFWQTGFHVLPVLNGLELARIRQYLLAHPTRLHLPARCHNWPYMYDAAL</sequence>
<dbReference type="GO" id="GO:0003677">
    <property type="term" value="F:DNA binding"/>
    <property type="evidence" value="ECO:0007669"/>
    <property type="project" value="InterPro"/>
</dbReference>
<dbReference type="InterPro" id="IPR036515">
    <property type="entry name" value="Transposase_17_sf"/>
</dbReference>
<dbReference type="GO" id="GO:0006313">
    <property type="term" value="P:DNA transposition"/>
    <property type="evidence" value="ECO:0007669"/>
    <property type="project" value="InterPro"/>
</dbReference>
<keyword evidence="2" id="KW-1185">Reference proteome</keyword>